<keyword evidence="6" id="KW-0812">Transmembrane</keyword>
<evidence type="ECO:0000256" key="5">
    <source>
        <dbReference type="ARBA" id="ARBA00023319"/>
    </source>
</evidence>
<dbReference type="InterPro" id="IPR036179">
    <property type="entry name" value="Ig-like_dom_sf"/>
</dbReference>
<evidence type="ECO:0000256" key="1">
    <source>
        <dbReference type="ARBA" id="ARBA00004479"/>
    </source>
</evidence>
<feature type="transmembrane region" description="Helical" evidence="6">
    <location>
        <begin position="456"/>
        <end position="480"/>
    </location>
</feature>
<dbReference type="Proteomes" id="UP001142055">
    <property type="component" value="Chromosome 2"/>
</dbReference>
<keyword evidence="2 6" id="KW-0472">Membrane</keyword>
<protein>
    <recommendedName>
        <fullName evidence="8">Ig-like domain-containing protein</fullName>
    </recommendedName>
</protein>
<dbReference type="GO" id="GO:0005911">
    <property type="term" value="C:cell-cell junction"/>
    <property type="evidence" value="ECO:0007669"/>
    <property type="project" value="TreeGrafter"/>
</dbReference>
<comment type="caution">
    <text evidence="9">The sequence shown here is derived from an EMBL/GenBank/DDBJ whole genome shotgun (WGS) entry which is preliminary data.</text>
</comment>
<dbReference type="InterPro" id="IPR007110">
    <property type="entry name" value="Ig-like_dom"/>
</dbReference>
<evidence type="ECO:0000313" key="10">
    <source>
        <dbReference type="Proteomes" id="UP001142055"/>
    </source>
</evidence>
<keyword evidence="5" id="KW-0393">Immunoglobulin domain</keyword>
<dbReference type="EMBL" id="JAPWDV010000002">
    <property type="protein sequence ID" value="KAJ6220650.1"/>
    <property type="molecule type" value="Genomic_DNA"/>
</dbReference>
<dbReference type="PANTHER" id="PTHR11640:SF31">
    <property type="entry name" value="IRREGULAR CHIASM C-ROUGHEST PROTEIN-RELATED"/>
    <property type="match status" value="1"/>
</dbReference>
<reference evidence="9" key="1">
    <citation type="submission" date="2022-12" db="EMBL/GenBank/DDBJ databases">
        <title>Genome assemblies of Blomia tropicalis.</title>
        <authorList>
            <person name="Cui Y."/>
        </authorList>
    </citation>
    <scope>NUCLEOTIDE SEQUENCE</scope>
    <source>
        <tissue evidence="9">Adult mites</tissue>
    </source>
</reference>
<evidence type="ECO:0000256" key="4">
    <source>
        <dbReference type="ARBA" id="ARBA00023180"/>
    </source>
</evidence>
<dbReference type="PROSITE" id="PS50835">
    <property type="entry name" value="IG_LIKE"/>
    <property type="match status" value="3"/>
</dbReference>
<comment type="subcellular location">
    <subcellularLocation>
        <location evidence="1">Membrane</location>
        <topology evidence="1">Single-pass type I membrane protein</topology>
    </subcellularLocation>
</comment>
<organism evidence="9 10">
    <name type="scientific">Blomia tropicalis</name>
    <name type="common">Mite</name>
    <dbReference type="NCBI Taxonomy" id="40697"/>
    <lineage>
        <taxon>Eukaryota</taxon>
        <taxon>Metazoa</taxon>
        <taxon>Ecdysozoa</taxon>
        <taxon>Arthropoda</taxon>
        <taxon>Chelicerata</taxon>
        <taxon>Arachnida</taxon>
        <taxon>Acari</taxon>
        <taxon>Acariformes</taxon>
        <taxon>Sarcoptiformes</taxon>
        <taxon>Astigmata</taxon>
        <taxon>Glycyphagoidea</taxon>
        <taxon>Echimyopodidae</taxon>
        <taxon>Blomia</taxon>
    </lineage>
</organism>
<keyword evidence="4" id="KW-0325">Glycoprotein</keyword>
<dbReference type="InterPro" id="IPR051275">
    <property type="entry name" value="Cell_adhesion_signaling"/>
</dbReference>
<dbReference type="GO" id="GO:0005886">
    <property type="term" value="C:plasma membrane"/>
    <property type="evidence" value="ECO:0007669"/>
    <property type="project" value="TreeGrafter"/>
</dbReference>
<feature type="signal peptide" evidence="7">
    <location>
        <begin position="1"/>
        <end position="32"/>
    </location>
</feature>
<dbReference type="InterPro" id="IPR013783">
    <property type="entry name" value="Ig-like_fold"/>
</dbReference>
<feature type="chain" id="PRO_5040122423" description="Ig-like domain-containing protein" evidence="7">
    <location>
        <begin position="33"/>
        <end position="495"/>
    </location>
</feature>
<evidence type="ECO:0000256" key="3">
    <source>
        <dbReference type="ARBA" id="ARBA00023157"/>
    </source>
</evidence>
<feature type="domain" description="Ig-like" evidence="8">
    <location>
        <begin position="32"/>
        <end position="123"/>
    </location>
</feature>
<dbReference type="AlphaFoldDB" id="A0A9Q0M7S1"/>
<dbReference type="GO" id="GO:0050839">
    <property type="term" value="F:cell adhesion molecule binding"/>
    <property type="evidence" value="ECO:0007669"/>
    <property type="project" value="TreeGrafter"/>
</dbReference>
<dbReference type="Pfam" id="PF07679">
    <property type="entry name" value="I-set"/>
    <property type="match status" value="1"/>
</dbReference>
<accession>A0A9Q0M7S1</accession>
<dbReference type="InterPro" id="IPR013098">
    <property type="entry name" value="Ig_I-set"/>
</dbReference>
<keyword evidence="6" id="KW-1133">Transmembrane helix</keyword>
<dbReference type="PANTHER" id="PTHR11640">
    <property type="entry name" value="NEPHRIN"/>
    <property type="match status" value="1"/>
</dbReference>
<evidence type="ECO:0000313" key="9">
    <source>
        <dbReference type="EMBL" id="KAJ6220650.1"/>
    </source>
</evidence>
<dbReference type="InterPro" id="IPR003598">
    <property type="entry name" value="Ig_sub2"/>
</dbReference>
<feature type="domain" description="Ig-like" evidence="8">
    <location>
        <begin position="133"/>
        <end position="235"/>
    </location>
</feature>
<proteinExistence type="predicted"/>
<dbReference type="InterPro" id="IPR003599">
    <property type="entry name" value="Ig_sub"/>
</dbReference>
<evidence type="ECO:0000256" key="7">
    <source>
        <dbReference type="SAM" id="SignalP"/>
    </source>
</evidence>
<dbReference type="GO" id="GO:0098609">
    <property type="term" value="P:cell-cell adhesion"/>
    <property type="evidence" value="ECO:0007669"/>
    <property type="project" value="TreeGrafter"/>
</dbReference>
<keyword evidence="10" id="KW-1185">Reference proteome</keyword>
<feature type="domain" description="Ig-like" evidence="8">
    <location>
        <begin position="251"/>
        <end position="360"/>
    </location>
</feature>
<evidence type="ECO:0000259" key="8">
    <source>
        <dbReference type="PROSITE" id="PS50835"/>
    </source>
</evidence>
<gene>
    <name evidence="9" type="ORF">RDWZM_006462</name>
</gene>
<dbReference type="Pfam" id="PF13927">
    <property type="entry name" value="Ig_3"/>
    <property type="match status" value="1"/>
</dbReference>
<dbReference type="SMART" id="SM00408">
    <property type="entry name" value="IGc2"/>
    <property type="match status" value="2"/>
</dbReference>
<evidence type="ECO:0000256" key="2">
    <source>
        <dbReference type="ARBA" id="ARBA00023136"/>
    </source>
</evidence>
<sequence>MRTSRMSSNRSMSAILLGIVLTFLTITVVVDGRITIEPNPNGEVGMMSSDTKYFNCKSDTKGHYETLAWIDPSGREIVNDPANRVYVSSKRNTIKLELKSPNKGDSGPYKCVARNKANQETATAFFKLHVFNPTVLEGQTNYLKSEGQRVMLECNARSDRDASIEFNWMFGNFDLSQEPGKYRIETQRARSGSSNDEVRTISRLEIRNVTKEHDGKYTCSVDTTNRYLSDEKEIRIQLHVQYKPRFDEKTPRYIWISEEAIQQQGPMTVNISCLVYADPVAKISWSYGSPVNGPVIPTTGRLAPGAKYQVSIEDNENMSILSVTYRTIEEIRNPRPNSRIRYVCSAVNTQGNAAHQFEIKVGRIPDSPKILSIDYKDGSIILALNESNVEPPIDIYRLEIADDQAHLFNKSASTPNSMSNGNNTYVIELNLPRGDHKVNIYAHNPVGWSENPSGPMFLTVVSGSATLITSWIATISILIIGQMLTESRSIGSFFI</sequence>
<keyword evidence="7" id="KW-0732">Signal</keyword>
<keyword evidence="3" id="KW-1015">Disulfide bond</keyword>
<name>A0A9Q0M7S1_BLOTA</name>
<dbReference type="SUPFAM" id="SSF48726">
    <property type="entry name" value="Immunoglobulin"/>
    <property type="match status" value="3"/>
</dbReference>
<dbReference type="Gene3D" id="2.60.40.10">
    <property type="entry name" value="Immunoglobulins"/>
    <property type="match status" value="3"/>
</dbReference>
<evidence type="ECO:0000256" key="6">
    <source>
        <dbReference type="SAM" id="Phobius"/>
    </source>
</evidence>
<dbReference type="SMART" id="SM00409">
    <property type="entry name" value="IG"/>
    <property type="match status" value="2"/>
</dbReference>
<dbReference type="OMA" id="NEFRCDA"/>